<name>X0Z9A8_9ZZZZ</name>
<dbReference type="AlphaFoldDB" id="X0Z9A8"/>
<comment type="caution">
    <text evidence="1">The sequence shown here is derived from an EMBL/GenBank/DDBJ whole genome shotgun (WGS) entry which is preliminary data.</text>
</comment>
<protein>
    <submittedName>
        <fullName evidence="1">Uncharacterized protein</fullName>
    </submittedName>
</protein>
<dbReference type="SUPFAM" id="SSF51649">
    <property type="entry name" value="RuBisCo, C-terminal domain"/>
    <property type="match status" value="1"/>
</dbReference>
<dbReference type="GO" id="GO:0000287">
    <property type="term" value="F:magnesium ion binding"/>
    <property type="evidence" value="ECO:0007669"/>
    <property type="project" value="InterPro"/>
</dbReference>
<dbReference type="InterPro" id="IPR036376">
    <property type="entry name" value="RuBisCO_lsu_C_sf"/>
</dbReference>
<evidence type="ECO:0000313" key="1">
    <source>
        <dbReference type="EMBL" id="GAG65844.1"/>
    </source>
</evidence>
<sequence>MRKYLGIGEDEPIIGTIVKPKWLPAKLFAESVTGAAVGGALFIKSDENLHLNKKELEKYVS</sequence>
<accession>X0Z9A8</accession>
<proteinExistence type="predicted"/>
<dbReference type="EMBL" id="BART01002665">
    <property type="protein sequence ID" value="GAG65844.1"/>
    <property type="molecule type" value="Genomic_DNA"/>
</dbReference>
<dbReference type="Gene3D" id="3.20.20.110">
    <property type="entry name" value="Ribulose bisphosphate carboxylase, large subunit, C-terminal domain"/>
    <property type="match status" value="1"/>
</dbReference>
<gene>
    <name evidence="1" type="ORF">S01H4_07953</name>
</gene>
<organism evidence="1">
    <name type="scientific">marine sediment metagenome</name>
    <dbReference type="NCBI Taxonomy" id="412755"/>
    <lineage>
        <taxon>unclassified sequences</taxon>
        <taxon>metagenomes</taxon>
        <taxon>ecological metagenomes</taxon>
    </lineage>
</organism>
<reference evidence="1" key="1">
    <citation type="journal article" date="2014" name="Front. Microbiol.">
        <title>High frequency of phylogenetically diverse reductive dehalogenase-homologous genes in deep subseafloor sedimentary metagenomes.</title>
        <authorList>
            <person name="Kawai M."/>
            <person name="Futagami T."/>
            <person name="Toyoda A."/>
            <person name="Takaki Y."/>
            <person name="Nishi S."/>
            <person name="Hori S."/>
            <person name="Arai W."/>
            <person name="Tsubouchi T."/>
            <person name="Morono Y."/>
            <person name="Uchiyama I."/>
            <person name="Ito T."/>
            <person name="Fujiyama A."/>
            <person name="Inagaki F."/>
            <person name="Takami H."/>
        </authorList>
    </citation>
    <scope>NUCLEOTIDE SEQUENCE</scope>
    <source>
        <strain evidence="1">Expedition CK06-06</strain>
    </source>
</reference>